<dbReference type="PROSITE" id="PS51257">
    <property type="entry name" value="PROKAR_LIPOPROTEIN"/>
    <property type="match status" value="1"/>
</dbReference>
<comment type="caution">
    <text evidence="1">The sequence shown here is derived from an EMBL/GenBank/DDBJ whole genome shotgun (WGS) entry which is preliminary data.</text>
</comment>
<dbReference type="Proteomes" id="UP001597526">
    <property type="component" value="Unassembled WGS sequence"/>
</dbReference>
<name>A0ABW5N2X4_9FLAO</name>
<organism evidence="1 2">
    <name type="scientific">Croceitalea marina</name>
    <dbReference type="NCBI Taxonomy" id="1775166"/>
    <lineage>
        <taxon>Bacteria</taxon>
        <taxon>Pseudomonadati</taxon>
        <taxon>Bacteroidota</taxon>
        <taxon>Flavobacteriia</taxon>
        <taxon>Flavobacteriales</taxon>
        <taxon>Flavobacteriaceae</taxon>
        <taxon>Croceitalea</taxon>
    </lineage>
</organism>
<sequence length="131" mass="15610">MKKIIFFLMLVFLSCQSERNVEEIKLTKPTMVSISPDSIALNELQEKWDAEDFMSVIDDVMWYHSELMMVVDSFDIEQLNTEKRKIKLIGGENYWQIDMDTTELKWRYIYFDGSDFLERDAITMKDLLSEN</sequence>
<keyword evidence="2" id="KW-1185">Reference proteome</keyword>
<reference evidence="2" key="1">
    <citation type="journal article" date="2019" name="Int. J. Syst. Evol. Microbiol.">
        <title>The Global Catalogue of Microorganisms (GCM) 10K type strain sequencing project: providing services to taxonomists for standard genome sequencing and annotation.</title>
        <authorList>
            <consortium name="The Broad Institute Genomics Platform"/>
            <consortium name="The Broad Institute Genome Sequencing Center for Infectious Disease"/>
            <person name="Wu L."/>
            <person name="Ma J."/>
        </authorList>
    </citation>
    <scope>NUCLEOTIDE SEQUENCE [LARGE SCALE GENOMIC DNA]</scope>
    <source>
        <strain evidence="2">KCTC 52368</strain>
    </source>
</reference>
<dbReference type="RefSeq" id="WP_377768586.1">
    <property type="nucleotide sequence ID" value="NZ_JBHULB010000083.1"/>
</dbReference>
<protein>
    <recommendedName>
        <fullName evidence="3">DUF4348 domain-containing protein</fullName>
    </recommendedName>
</protein>
<evidence type="ECO:0000313" key="1">
    <source>
        <dbReference type="EMBL" id="MFD2589110.1"/>
    </source>
</evidence>
<proteinExistence type="predicted"/>
<accession>A0ABW5N2X4</accession>
<evidence type="ECO:0000313" key="2">
    <source>
        <dbReference type="Proteomes" id="UP001597526"/>
    </source>
</evidence>
<evidence type="ECO:0008006" key="3">
    <source>
        <dbReference type="Google" id="ProtNLM"/>
    </source>
</evidence>
<dbReference type="EMBL" id="JBHULB010000083">
    <property type="protein sequence ID" value="MFD2589110.1"/>
    <property type="molecule type" value="Genomic_DNA"/>
</dbReference>
<gene>
    <name evidence="1" type="ORF">ACFSQJ_19455</name>
</gene>